<feature type="region of interest" description="Disordered" evidence="1">
    <location>
        <begin position="38"/>
        <end position="79"/>
    </location>
</feature>
<reference evidence="2" key="1">
    <citation type="submission" date="2013-11" db="EMBL/GenBank/DDBJ databases">
        <title>Genome sequence of the fusiform rust pathogen reveals effectors for host alternation and coevolution with pine.</title>
        <authorList>
            <consortium name="DOE Joint Genome Institute"/>
            <person name="Smith K."/>
            <person name="Pendleton A."/>
            <person name="Kubisiak T."/>
            <person name="Anderson C."/>
            <person name="Salamov A."/>
            <person name="Aerts A."/>
            <person name="Riley R."/>
            <person name="Clum A."/>
            <person name="Lindquist E."/>
            <person name="Ence D."/>
            <person name="Campbell M."/>
            <person name="Kronenberg Z."/>
            <person name="Feau N."/>
            <person name="Dhillon B."/>
            <person name="Hamelin R."/>
            <person name="Burleigh J."/>
            <person name="Smith J."/>
            <person name="Yandell M."/>
            <person name="Nelson C."/>
            <person name="Grigoriev I."/>
            <person name="Davis J."/>
        </authorList>
    </citation>
    <scope>NUCLEOTIDE SEQUENCE</scope>
    <source>
        <strain evidence="2">G11</strain>
    </source>
</reference>
<gene>
    <name evidence="2" type="ORF">CROQUDRAFT_716577</name>
</gene>
<comment type="caution">
    <text evidence="2">The sequence shown here is derived from an EMBL/GenBank/DDBJ whole genome shotgun (WGS) entry which is preliminary data.</text>
</comment>
<name>A0A9P6NJD1_9BASI</name>
<evidence type="ECO:0000313" key="2">
    <source>
        <dbReference type="EMBL" id="KAG0144616.1"/>
    </source>
</evidence>
<dbReference type="EMBL" id="MU167292">
    <property type="protein sequence ID" value="KAG0144616.1"/>
    <property type="molecule type" value="Genomic_DNA"/>
</dbReference>
<protein>
    <submittedName>
        <fullName evidence="2">Uncharacterized protein</fullName>
    </submittedName>
</protein>
<organism evidence="2 3">
    <name type="scientific">Cronartium quercuum f. sp. fusiforme G11</name>
    <dbReference type="NCBI Taxonomy" id="708437"/>
    <lineage>
        <taxon>Eukaryota</taxon>
        <taxon>Fungi</taxon>
        <taxon>Dikarya</taxon>
        <taxon>Basidiomycota</taxon>
        <taxon>Pucciniomycotina</taxon>
        <taxon>Pucciniomycetes</taxon>
        <taxon>Pucciniales</taxon>
        <taxon>Coleosporiaceae</taxon>
        <taxon>Cronartium</taxon>
    </lineage>
</organism>
<proteinExistence type="predicted"/>
<feature type="compositionally biased region" description="Acidic residues" evidence="1">
    <location>
        <begin position="54"/>
        <end position="77"/>
    </location>
</feature>
<accession>A0A9P6NJD1</accession>
<dbReference type="Proteomes" id="UP000886653">
    <property type="component" value="Unassembled WGS sequence"/>
</dbReference>
<evidence type="ECO:0000256" key="1">
    <source>
        <dbReference type="SAM" id="MobiDB-lite"/>
    </source>
</evidence>
<dbReference type="AlphaFoldDB" id="A0A9P6NJD1"/>
<feature type="compositionally biased region" description="Basic and acidic residues" evidence="1">
    <location>
        <begin position="39"/>
        <end position="53"/>
    </location>
</feature>
<evidence type="ECO:0000313" key="3">
    <source>
        <dbReference type="Proteomes" id="UP000886653"/>
    </source>
</evidence>
<sequence>MVFLGYRLSLRLCFGIDAWLVARESAKFEWKTKVWLSSDEDRRSNTDRRKAGDDSDSDSDSDGDSDGDSDDSGDDIDFPTQREFRDLQGSSILRFVPPIEYSVLSLIIFKTVLPLPFHFDSAIRGWPTAAHGYERNPFKFGSFYIAI</sequence>
<keyword evidence="3" id="KW-1185">Reference proteome</keyword>